<sequence length="575" mass="65520">MDEQVEAPFSWVQPPLTGSKRKVRSKKVKFIGWGSKPLIEFLLSIGKDTSQQISRHDVTGIINRYVNENNLLHPVKKKRINCDEKLHALFGRKSIARNKIHNMLEPHYAENLDKSDDDELLYSSEEDNICTNYEQQKSLSSDRKTPLKKRTSETSESCFAAIIPDNIKLVYLKGSLVQDLLNDPETFERKVVGSFVRIKSDPHDYLQKNSHCLLLVTGIKNLSGADDRSTEILFQVSNFIRDIPISFLSNDNFSKEECEDLCRRVKDGLVKKPTVVELEEKAQILHEDITKHWLVGELALLQKLIDRANEKGWRREYPFLMSVEGCFAVGAGKECLKLQFFEIGARYNDLQLLQTPAEQARLLREVPKVIAEAIEQEASPHDSPDGIKQGNNDSQVPIFEETSEIPTYDIAANGTSSCFVFHNTEFTEIQAALPESKQLTEPGIQAALPKSKHQTEPENLLDFSMGKQQKLPTEIRNESNVVPQPARKEENKMPEVIDLSDDDENDNPIFAFDLGRFEWYYADPQGDIQGPFSITSLKRWSDADYFPPGFKVWKTGQSQDEAVLLSEMLKWVFPN</sequence>
<dbReference type="InterPro" id="IPR035445">
    <property type="entry name" value="GYF-like_dom_sf"/>
</dbReference>
<reference evidence="4 5" key="1">
    <citation type="submission" date="2021-02" db="EMBL/GenBank/DDBJ databases">
        <title>Plant Genome Project.</title>
        <authorList>
            <person name="Zhang R.-G."/>
        </authorList>
    </citation>
    <scope>NUCLEOTIDE SEQUENCE [LARGE SCALE GENOMIC DNA]</scope>
    <source>
        <tissue evidence="4">Leaves</tissue>
    </source>
</reference>
<dbReference type="Proteomes" id="UP000827721">
    <property type="component" value="Unassembled WGS sequence"/>
</dbReference>
<dbReference type="EMBL" id="JAFEMO010000008">
    <property type="protein sequence ID" value="KAH7565687.1"/>
    <property type="molecule type" value="Genomic_DNA"/>
</dbReference>
<evidence type="ECO:0000313" key="4">
    <source>
        <dbReference type="EMBL" id="KAH7565687.1"/>
    </source>
</evidence>
<evidence type="ECO:0000259" key="3">
    <source>
        <dbReference type="PROSITE" id="PS51925"/>
    </source>
</evidence>
<dbReference type="Gene3D" id="3.30.1490.40">
    <property type="match status" value="1"/>
</dbReference>
<evidence type="ECO:0000259" key="2">
    <source>
        <dbReference type="PROSITE" id="PS51360"/>
    </source>
</evidence>
<dbReference type="InterPro" id="IPR004343">
    <property type="entry name" value="Plus-3_dom"/>
</dbReference>
<accession>A0ABQ8HMU2</accession>
<dbReference type="Pfam" id="PF03126">
    <property type="entry name" value="Plus-3"/>
    <property type="match status" value="1"/>
</dbReference>
<dbReference type="InterPro" id="IPR003121">
    <property type="entry name" value="SWIB_MDM2_domain"/>
</dbReference>
<organism evidence="4 5">
    <name type="scientific">Xanthoceras sorbifolium</name>
    <dbReference type="NCBI Taxonomy" id="99658"/>
    <lineage>
        <taxon>Eukaryota</taxon>
        <taxon>Viridiplantae</taxon>
        <taxon>Streptophyta</taxon>
        <taxon>Embryophyta</taxon>
        <taxon>Tracheophyta</taxon>
        <taxon>Spermatophyta</taxon>
        <taxon>Magnoliopsida</taxon>
        <taxon>eudicotyledons</taxon>
        <taxon>Gunneridae</taxon>
        <taxon>Pentapetalae</taxon>
        <taxon>rosids</taxon>
        <taxon>malvids</taxon>
        <taxon>Sapindales</taxon>
        <taxon>Sapindaceae</taxon>
        <taxon>Xanthoceroideae</taxon>
        <taxon>Xanthoceras</taxon>
    </lineage>
</organism>
<gene>
    <name evidence="4" type="ORF">JRO89_XS08G0000800</name>
</gene>
<dbReference type="SUPFAM" id="SSF47592">
    <property type="entry name" value="SWIB/MDM2 domain"/>
    <property type="match status" value="1"/>
</dbReference>
<dbReference type="InterPro" id="IPR058668">
    <property type="entry name" value="NERD_dom"/>
</dbReference>
<dbReference type="Pfam" id="PF02201">
    <property type="entry name" value="SWIB"/>
    <property type="match status" value="1"/>
</dbReference>
<dbReference type="PANTHER" id="PTHR46851:SF11">
    <property type="entry name" value="GYF DOMAIN-CONTAINING PROTEIN"/>
    <property type="match status" value="1"/>
</dbReference>
<dbReference type="InterPro" id="IPR003169">
    <property type="entry name" value="GYF"/>
</dbReference>
<dbReference type="SMART" id="SM00719">
    <property type="entry name" value="Plus3"/>
    <property type="match status" value="1"/>
</dbReference>
<dbReference type="PROSITE" id="PS50829">
    <property type="entry name" value="GYF"/>
    <property type="match status" value="1"/>
</dbReference>
<keyword evidence="5" id="KW-1185">Reference proteome</keyword>
<dbReference type="SUPFAM" id="SSF55277">
    <property type="entry name" value="GYF domain"/>
    <property type="match status" value="1"/>
</dbReference>
<dbReference type="InterPro" id="IPR036885">
    <property type="entry name" value="SWIB_MDM2_dom_sf"/>
</dbReference>
<dbReference type="Gene3D" id="3.90.70.200">
    <property type="entry name" value="Plus-3 domain"/>
    <property type="match status" value="1"/>
</dbReference>
<dbReference type="Pfam" id="PF02213">
    <property type="entry name" value="GYF"/>
    <property type="match status" value="1"/>
</dbReference>
<dbReference type="SMART" id="SM00444">
    <property type="entry name" value="GYF"/>
    <property type="match status" value="1"/>
</dbReference>
<dbReference type="InterPro" id="IPR045894">
    <property type="entry name" value="At5g08430-like"/>
</dbReference>
<feature type="domain" description="GYF" evidence="1">
    <location>
        <begin position="516"/>
        <end position="570"/>
    </location>
</feature>
<evidence type="ECO:0000259" key="1">
    <source>
        <dbReference type="PROSITE" id="PS50829"/>
    </source>
</evidence>
<comment type="caution">
    <text evidence="4">The sequence shown here is derived from an EMBL/GenBank/DDBJ whole genome shotgun (WGS) entry which is preliminary data.</text>
</comment>
<dbReference type="Gene3D" id="1.10.245.10">
    <property type="entry name" value="SWIB/MDM2 domain"/>
    <property type="match status" value="1"/>
</dbReference>
<dbReference type="PANTHER" id="PTHR46851">
    <property type="entry name" value="OS01G0884500 PROTEIN"/>
    <property type="match status" value="1"/>
</dbReference>
<dbReference type="PROSITE" id="PS51925">
    <property type="entry name" value="SWIB_MDM2"/>
    <property type="match status" value="1"/>
</dbReference>
<dbReference type="CDD" id="cd10567">
    <property type="entry name" value="SWIB-MDM2_like"/>
    <property type="match status" value="1"/>
</dbReference>
<name>A0ABQ8HMU2_9ROSI</name>
<feature type="domain" description="DM2" evidence="3">
    <location>
        <begin position="27"/>
        <end position="110"/>
    </location>
</feature>
<dbReference type="Pfam" id="PF25980">
    <property type="entry name" value="NERD_plant"/>
    <property type="match status" value="1"/>
</dbReference>
<dbReference type="InterPro" id="IPR036128">
    <property type="entry name" value="Plus3-like_sf"/>
</dbReference>
<protein>
    <submittedName>
        <fullName evidence="4">Uncharacterized protein</fullName>
    </submittedName>
</protein>
<evidence type="ECO:0000313" key="5">
    <source>
        <dbReference type="Proteomes" id="UP000827721"/>
    </source>
</evidence>
<dbReference type="SUPFAM" id="SSF159042">
    <property type="entry name" value="Plus3-like"/>
    <property type="match status" value="1"/>
</dbReference>
<feature type="domain" description="Plus3" evidence="2">
    <location>
        <begin position="161"/>
        <end position="290"/>
    </location>
</feature>
<dbReference type="PROSITE" id="PS51360">
    <property type="entry name" value="PLUS3"/>
    <property type="match status" value="1"/>
</dbReference>
<proteinExistence type="predicted"/>